<accession>A0A0S3RBF7</accession>
<evidence type="ECO:0000313" key="2">
    <source>
        <dbReference type="Proteomes" id="UP000291084"/>
    </source>
</evidence>
<evidence type="ECO:0000313" key="1">
    <source>
        <dbReference type="EMBL" id="BAT77727.1"/>
    </source>
</evidence>
<sequence length="83" mass="9715">MMMKWNFECVKDDWSPHHGCYRIVENQLGILFVSFEDFWSKLSSVFKDSNTIFTSELSQRSTWCRPSLASLHGECGFQCPTKQ</sequence>
<dbReference type="EMBL" id="AP015035">
    <property type="protein sequence ID" value="BAT77727.1"/>
    <property type="molecule type" value="Genomic_DNA"/>
</dbReference>
<organism evidence="1 2">
    <name type="scientific">Vigna angularis var. angularis</name>
    <dbReference type="NCBI Taxonomy" id="157739"/>
    <lineage>
        <taxon>Eukaryota</taxon>
        <taxon>Viridiplantae</taxon>
        <taxon>Streptophyta</taxon>
        <taxon>Embryophyta</taxon>
        <taxon>Tracheophyta</taxon>
        <taxon>Spermatophyta</taxon>
        <taxon>Magnoliopsida</taxon>
        <taxon>eudicotyledons</taxon>
        <taxon>Gunneridae</taxon>
        <taxon>Pentapetalae</taxon>
        <taxon>rosids</taxon>
        <taxon>fabids</taxon>
        <taxon>Fabales</taxon>
        <taxon>Fabaceae</taxon>
        <taxon>Papilionoideae</taxon>
        <taxon>50 kb inversion clade</taxon>
        <taxon>NPAAA clade</taxon>
        <taxon>indigoferoid/millettioid clade</taxon>
        <taxon>Phaseoleae</taxon>
        <taxon>Vigna</taxon>
    </lineage>
</organism>
<gene>
    <name evidence="1" type="primary">Vigan.02G032200</name>
    <name evidence="1" type="ORF">VIGAN_02032200</name>
</gene>
<protein>
    <submittedName>
        <fullName evidence="1">Uncharacterized protein</fullName>
    </submittedName>
</protein>
<reference evidence="1 2" key="1">
    <citation type="journal article" date="2015" name="Sci. Rep.">
        <title>The power of single molecule real-time sequencing technology in the de novo assembly of a eukaryotic genome.</title>
        <authorList>
            <person name="Sakai H."/>
            <person name="Naito K."/>
            <person name="Ogiso-Tanaka E."/>
            <person name="Takahashi Y."/>
            <person name="Iseki K."/>
            <person name="Muto C."/>
            <person name="Satou K."/>
            <person name="Teruya K."/>
            <person name="Shiroma A."/>
            <person name="Shimoji M."/>
            <person name="Hirano T."/>
            <person name="Itoh T."/>
            <person name="Kaga A."/>
            <person name="Tomooka N."/>
        </authorList>
    </citation>
    <scope>NUCLEOTIDE SEQUENCE [LARGE SCALE GENOMIC DNA]</scope>
    <source>
        <strain evidence="2">cv. Shumari</strain>
    </source>
</reference>
<proteinExistence type="predicted"/>
<name>A0A0S3RBF7_PHAAN</name>
<dbReference type="Proteomes" id="UP000291084">
    <property type="component" value="Chromosome 2"/>
</dbReference>
<keyword evidence="2" id="KW-1185">Reference proteome</keyword>
<feature type="non-terminal residue" evidence="1">
    <location>
        <position position="83"/>
    </location>
</feature>
<dbReference type="AlphaFoldDB" id="A0A0S3RBF7"/>